<sequence length="821" mass="89679">MVPTGPPNPMAGGQPMPPSLLRTNSGVLGGSQAAQSPFSSLVSARNQLGSNGNNMSLLGSNQSVSSLLNHSFGNGSSGTLMNLQQRVGVNGHANMIGSGEPDTQSFNSSAGQLQGQQHFQNHSRNQLSSDNLQSQQLEGAQNFQRQFSLTHNQQQQVLGGLGNVSSLGSVKLEPQMGSAEQHAPPQQLQSVHNIGAVKIEPQQLQSMRNLGPVKLEHQHSDPSVFLHQQQQQLLQLSRQSNQAAAARLNLMQQQRILQLQQQQQQHQQQQQQQILRTLPQQRAHLQQQLQQSLSIRSQVKPMYEPGMCARRLTNYIYYQKCRPEDNNIEFWREFVTEYFAPNAKKRWCVSLYGSGRQTTGVFPQDVWHCEICKSKPSRGFETTVEVLPRLCQIKYASGTLEELLYVDMPHEYLNPSGHIVLEYAKAIQESVFEQLRVVRDGQLRIVFTPDLKIFSWEFCARRHEELIPRRLIIPQVNQVAQVVQKFQAASQNVTSNSSIQELQNTCNSFVASARQLAKALEVPIVNDLGYTKRYVRCLQISEVVSSMKDLIDFSKETGTGPMESLINFPRRTFVSGIQAQHAQHAQHPQQAQHAQHAQQAQQAQQSDEQQSVAQSSTLTAGGQFGSVSNGTVSVNNSLNAPTSTTTSATTITGLLRQNSMNSRHENQISSVNSPCGGGVAVQIPSASSSNSLAPSQANPSSPFPSPTPSTSNNNMTPTSHNTAQLNSANSPANLSAAQQNTSQSHEAELADSQSSAQQMFQEMMMSSQLSGPANVGSDMKGLNGVAPAPNAGNCLARNGIANSQGVAGIGFGNIGWDWTIY</sequence>
<dbReference type="EMBL" id="CM037014">
    <property type="protein sequence ID" value="KAH7685280.1"/>
    <property type="molecule type" value="Genomic_DNA"/>
</dbReference>
<comment type="caution">
    <text evidence="1">The sequence shown here is derived from an EMBL/GenBank/DDBJ whole genome shotgun (WGS) entry which is preliminary data.</text>
</comment>
<evidence type="ECO:0000313" key="1">
    <source>
        <dbReference type="EMBL" id="KAH7685280.1"/>
    </source>
</evidence>
<accession>A0ACB7WBT6</accession>
<evidence type="ECO:0000313" key="2">
    <source>
        <dbReference type="Proteomes" id="UP000827976"/>
    </source>
</evidence>
<dbReference type="Proteomes" id="UP000827976">
    <property type="component" value="Chromosome 4"/>
</dbReference>
<proteinExistence type="predicted"/>
<protein>
    <submittedName>
        <fullName evidence="1">LIM-domain binding protein/SEUSS protein</fullName>
    </submittedName>
</protein>
<name>A0ACB7WBT6_DIOAL</name>
<keyword evidence="2" id="KW-1185">Reference proteome</keyword>
<organism evidence="1 2">
    <name type="scientific">Dioscorea alata</name>
    <name type="common">Purple yam</name>
    <dbReference type="NCBI Taxonomy" id="55571"/>
    <lineage>
        <taxon>Eukaryota</taxon>
        <taxon>Viridiplantae</taxon>
        <taxon>Streptophyta</taxon>
        <taxon>Embryophyta</taxon>
        <taxon>Tracheophyta</taxon>
        <taxon>Spermatophyta</taxon>
        <taxon>Magnoliopsida</taxon>
        <taxon>Liliopsida</taxon>
        <taxon>Dioscoreales</taxon>
        <taxon>Dioscoreaceae</taxon>
        <taxon>Dioscorea</taxon>
    </lineage>
</organism>
<reference evidence="2" key="1">
    <citation type="journal article" date="2022" name="Nat. Commun.">
        <title>Chromosome evolution and the genetic basis of agronomically important traits in greater yam.</title>
        <authorList>
            <person name="Bredeson J.V."/>
            <person name="Lyons J.B."/>
            <person name="Oniyinde I.O."/>
            <person name="Okereke N.R."/>
            <person name="Kolade O."/>
            <person name="Nnabue I."/>
            <person name="Nwadili C.O."/>
            <person name="Hribova E."/>
            <person name="Parker M."/>
            <person name="Nwogha J."/>
            <person name="Shu S."/>
            <person name="Carlson J."/>
            <person name="Kariba R."/>
            <person name="Muthemba S."/>
            <person name="Knop K."/>
            <person name="Barton G.J."/>
            <person name="Sherwood A.V."/>
            <person name="Lopez-Montes A."/>
            <person name="Asiedu R."/>
            <person name="Jamnadass R."/>
            <person name="Muchugi A."/>
            <person name="Goodstein D."/>
            <person name="Egesi C.N."/>
            <person name="Featherston J."/>
            <person name="Asfaw A."/>
            <person name="Simpson G.G."/>
            <person name="Dolezel J."/>
            <person name="Hendre P.S."/>
            <person name="Van Deynze A."/>
            <person name="Kumar P.L."/>
            <person name="Obidiegwu J.E."/>
            <person name="Bhattacharjee R."/>
            <person name="Rokhsar D.S."/>
        </authorList>
    </citation>
    <scope>NUCLEOTIDE SEQUENCE [LARGE SCALE GENOMIC DNA]</scope>
    <source>
        <strain evidence="2">cv. TDa95/00328</strain>
    </source>
</reference>
<gene>
    <name evidence="1" type="ORF">IHE45_04G029500</name>
</gene>